<gene>
    <name evidence="2" type="ORF">D8843_07650</name>
</gene>
<sequence>MRESMKFSNEFAAVIISASGIVGLLVGVAIGLASII</sequence>
<keyword evidence="1" id="KW-0812">Transmembrane</keyword>
<keyword evidence="1" id="KW-1133">Transmembrane helix</keyword>
<proteinExistence type="predicted"/>
<evidence type="ECO:0000313" key="3">
    <source>
        <dbReference type="Proteomes" id="UP000280535"/>
    </source>
</evidence>
<name>A0A3R9K8Y7_STRMT</name>
<dbReference type="EMBL" id="RJOA01000016">
    <property type="protein sequence ID" value="RSI97071.1"/>
    <property type="molecule type" value="Genomic_DNA"/>
</dbReference>
<reference evidence="2 3" key="1">
    <citation type="submission" date="2018-11" db="EMBL/GenBank/DDBJ databases">
        <title>Species Designations Belie Phenotypic and Genotypic Heterogeneity in Oral Streptococci.</title>
        <authorList>
            <person name="Velsko I."/>
        </authorList>
    </citation>
    <scope>NUCLEOTIDE SEQUENCE [LARGE SCALE GENOMIC DNA]</scope>
    <source>
        <strain evidence="2 3">BCC49</strain>
    </source>
</reference>
<keyword evidence="1" id="KW-0472">Membrane</keyword>
<dbReference type="Proteomes" id="UP000280535">
    <property type="component" value="Unassembled WGS sequence"/>
</dbReference>
<evidence type="ECO:0000313" key="2">
    <source>
        <dbReference type="EMBL" id="RSI97071.1"/>
    </source>
</evidence>
<protein>
    <submittedName>
        <fullName evidence="2">Uncharacterized protein</fullName>
    </submittedName>
</protein>
<accession>A0A3R9K8Y7</accession>
<comment type="caution">
    <text evidence="2">The sequence shown here is derived from an EMBL/GenBank/DDBJ whole genome shotgun (WGS) entry which is preliminary data.</text>
</comment>
<evidence type="ECO:0000256" key="1">
    <source>
        <dbReference type="SAM" id="Phobius"/>
    </source>
</evidence>
<feature type="transmembrane region" description="Helical" evidence="1">
    <location>
        <begin position="12"/>
        <end position="35"/>
    </location>
</feature>
<dbReference type="AlphaFoldDB" id="A0A3R9K8Y7"/>
<organism evidence="2 3">
    <name type="scientific">Streptococcus mitis</name>
    <dbReference type="NCBI Taxonomy" id="28037"/>
    <lineage>
        <taxon>Bacteria</taxon>
        <taxon>Bacillati</taxon>
        <taxon>Bacillota</taxon>
        <taxon>Bacilli</taxon>
        <taxon>Lactobacillales</taxon>
        <taxon>Streptococcaceae</taxon>
        <taxon>Streptococcus</taxon>
        <taxon>Streptococcus mitis group</taxon>
    </lineage>
</organism>